<evidence type="ECO:0000256" key="12">
    <source>
        <dbReference type="NCBIfam" id="TIGR00416"/>
    </source>
</evidence>
<keyword evidence="5" id="KW-0378">Hydrolase</keyword>
<feature type="domain" description="RecA family profile 1" evidence="14">
    <location>
        <begin position="67"/>
        <end position="215"/>
    </location>
</feature>
<dbReference type="Pfam" id="PF13481">
    <property type="entry name" value="AAA_25"/>
    <property type="match status" value="1"/>
</dbReference>
<comment type="similarity">
    <text evidence="11 13">Belongs to the RecA family. RadA subfamily.</text>
</comment>
<proteinExistence type="inferred from homology"/>
<keyword evidence="7 11" id="KW-0067">ATP-binding</keyword>
<evidence type="ECO:0000256" key="5">
    <source>
        <dbReference type="ARBA" id="ARBA00022801"/>
    </source>
</evidence>
<keyword evidence="4 13" id="KW-0863">Zinc-finger</keyword>
<evidence type="ECO:0000313" key="16">
    <source>
        <dbReference type="Proteomes" id="UP000301475"/>
    </source>
</evidence>
<evidence type="ECO:0000259" key="14">
    <source>
        <dbReference type="PROSITE" id="PS50162"/>
    </source>
</evidence>
<evidence type="ECO:0000256" key="10">
    <source>
        <dbReference type="ARBA" id="ARBA00023204"/>
    </source>
</evidence>
<dbReference type="SMART" id="SM00382">
    <property type="entry name" value="AAA"/>
    <property type="match status" value="1"/>
</dbReference>
<dbReference type="SUPFAM" id="SSF52540">
    <property type="entry name" value="P-loop containing nucleoside triphosphate hydrolases"/>
    <property type="match status" value="1"/>
</dbReference>
<dbReference type="HAMAP" id="MF_01498">
    <property type="entry name" value="RadA_bact"/>
    <property type="match status" value="1"/>
</dbReference>
<dbReference type="SUPFAM" id="SSF54211">
    <property type="entry name" value="Ribosomal protein S5 domain 2-like"/>
    <property type="match status" value="1"/>
</dbReference>
<dbReference type="KEGG" id="ruj:E5Z56_10525"/>
<dbReference type="Pfam" id="PF13541">
    <property type="entry name" value="ChlI"/>
    <property type="match status" value="1"/>
</dbReference>
<organism evidence="15 16">
    <name type="scientific">Ruminococcus bovis</name>
    <dbReference type="NCBI Taxonomy" id="2564099"/>
    <lineage>
        <taxon>Bacteria</taxon>
        <taxon>Bacillati</taxon>
        <taxon>Bacillota</taxon>
        <taxon>Clostridia</taxon>
        <taxon>Eubacteriales</taxon>
        <taxon>Oscillospiraceae</taxon>
        <taxon>Ruminococcus</taxon>
    </lineage>
</organism>
<feature type="short sequence motif" description="RadA KNRFG motif" evidence="11">
    <location>
        <begin position="252"/>
        <end position="256"/>
    </location>
</feature>
<dbReference type="InterPro" id="IPR020588">
    <property type="entry name" value="RecA_ATP-bd"/>
</dbReference>
<keyword evidence="8 11" id="KW-0346">Stress response</keyword>
<evidence type="ECO:0000256" key="6">
    <source>
        <dbReference type="ARBA" id="ARBA00022833"/>
    </source>
</evidence>
<dbReference type="InterPro" id="IPR004504">
    <property type="entry name" value="DNA_repair_RadA"/>
</dbReference>
<dbReference type="GO" id="GO:0003684">
    <property type="term" value="F:damaged DNA binding"/>
    <property type="evidence" value="ECO:0007669"/>
    <property type="project" value="InterPro"/>
</dbReference>
<keyword evidence="9 11" id="KW-0238">DNA-binding</keyword>
<dbReference type="OrthoDB" id="9803906at2"/>
<dbReference type="InterPro" id="IPR041166">
    <property type="entry name" value="Rubredoxin_2"/>
</dbReference>
<evidence type="ECO:0000256" key="2">
    <source>
        <dbReference type="ARBA" id="ARBA00022741"/>
    </source>
</evidence>
<sequence length="454" mass="49715">MAKIKSVYICSECGYESPKWYGKCPSCGEWNTMNEELVDKKASTVQKSITKSSYSKPVTINTIDTNDEERYNTGSKELDRVLGGGIVKGSLVLLGGDPGIGKSTILLQICEKLGQSLKILYVSGEESKRQLKLRAQRLGVNNENIYIMTETDVEIVAEQIKIEKPDLVMIDSIQTMNLTTLNSSPGSVTQVRECTNLLMHTAKDLDIPTIVVGHVNKEGSIAGPKVLEHIVDAVLYFEGDKQMSYRILRAVKNRYGSTNEIGVFQMTDKGLSEVENPSMMLLSGRPHNVSGTCVACTMEGTRPILAEIQALVTTSGYGTPRRMSTGYDYNRLALIIAVLEKRAGFYFSNSDTYINVVGGLRLDEPAVDLSVAMALISSLKDVPIPENALAFGEIGLGGEIRSVANAQARINEASRLGFTKIIIPYHNLKNVSSDTATIYGVKNIREAYEAMLDE</sequence>
<dbReference type="GO" id="GO:0000725">
    <property type="term" value="P:recombinational repair"/>
    <property type="evidence" value="ECO:0007669"/>
    <property type="project" value="UniProtKB-UniRule"/>
</dbReference>
<keyword evidence="16" id="KW-1185">Reference proteome</keyword>
<dbReference type="NCBIfam" id="TIGR00416">
    <property type="entry name" value="sms"/>
    <property type="match status" value="1"/>
</dbReference>
<dbReference type="Pfam" id="PF18073">
    <property type="entry name" value="Zn_ribbon_LapB"/>
    <property type="match status" value="1"/>
</dbReference>
<comment type="function">
    <text evidence="13">DNA-dependent ATPase involved in processing of recombination intermediates, plays a role in repairing DNA breaks. Stimulates the branch migration of RecA-mediated strand transfer reactions, allowing the 3' invading strand to extend heteroduplex DNA faster. Binds ssDNA in the presence of ADP but not other nucleotides, has ATPase activity that is stimulated by ssDNA and various branched DNA structures, but inhibited by SSB. Does not have RecA's homology-searching function.</text>
</comment>
<feature type="binding site" evidence="11">
    <location>
        <begin position="96"/>
        <end position="103"/>
    </location>
    <ligand>
        <name>ATP</name>
        <dbReference type="ChEBI" id="CHEBI:30616"/>
    </ligand>
</feature>
<evidence type="ECO:0000313" key="15">
    <source>
        <dbReference type="EMBL" id="QCT07762.1"/>
    </source>
</evidence>
<dbReference type="FunFam" id="3.40.50.300:FF:000050">
    <property type="entry name" value="DNA repair protein RadA"/>
    <property type="match status" value="1"/>
</dbReference>
<comment type="domain">
    <text evidence="11">The middle region has homology to RecA with ATPase motifs including the RadA KNRFG motif, while the C-terminus is homologous to Lon protease.</text>
</comment>
<evidence type="ECO:0000256" key="4">
    <source>
        <dbReference type="ARBA" id="ARBA00022771"/>
    </source>
</evidence>
<dbReference type="PRINTS" id="PR01874">
    <property type="entry name" value="DNAREPAIRADA"/>
</dbReference>
<dbReference type="PANTHER" id="PTHR32472">
    <property type="entry name" value="DNA REPAIR PROTEIN RADA"/>
    <property type="match status" value="1"/>
</dbReference>
<dbReference type="GO" id="GO:0005524">
    <property type="term" value="F:ATP binding"/>
    <property type="evidence" value="ECO:0007669"/>
    <property type="project" value="UniProtKB-UniRule"/>
</dbReference>
<keyword evidence="10 11" id="KW-0234">DNA repair</keyword>
<keyword evidence="6 13" id="KW-0862">Zinc</keyword>
<dbReference type="GO" id="GO:0140664">
    <property type="term" value="F:ATP-dependent DNA damage sensor activity"/>
    <property type="evidence" value="ECO:0007669"/>
    <property type="project" value="InterPro"/>
</dbReference>
<keyword evidence="3 11" id="KW-0227">DNA damage</keyword>
<dbReference type="PROSITE" id="PS50162">
    <property type="entry name" value="RECA_2"/>
    <property type="match status" value="1"/>
</dbReference>
<protein>
    <recommendedName>
        <fullName evidence="11 12">DNA repair protein RadA</fullName>
    </recommendedName>
</protein>
<dbReference type="InterPro" id="IPR027417">
    <property type="entry name" value="P-loop_NTPase"/>
</dbReference>
<feature type="region of interest" description="Lon-protease-like" evidence="11">
    <location>
        <begin position="351"/>
        <end position="454"/>
    </location>
</feature>
<evidence type="ECO:0000256" key="11">
    <source>
        <dbReference type="HAMAP-Rule" id="MF_01498"/>
    </source>
</evidence>
<dbReference type="RefSeq" id="WP_138157750.1">
    <property type="nucleotide sequence ID" value="NZ_CP039381.1"/>
</dbReference>
<dbReference type="GO" id="GO:0005829">
    <property type="term" value="C:cytosol"/>
    <property type="evidence" value="ECO:0007669"/>
    <property type="project" value="TreeGrafter"/>
</dbReference>
<dbReference type="PANTHER" id="PTHR32472:SF10">
    <property type="entry name" value="DNA REPAIR PROTEIN RADA-LIKE PROTEIN"/>
    <property type="match status" value="1"/>
</dbReference>
<keyword evidence="1 11" id="KW-0479">Metal-binding</keyword>
<dbReference type="Gene3D" id="3.40.50.300">
    <property type="entry name" value="P-loop containing nucleotide triphosphate hydrolases"/>
    <property type="match status" value="1"/>
</dbReference>
<evidence type="ECO:0000256" key="7">
    <source>
        <dbReference type="ARBA" id="ARBA00022840"/>
    </source>
</evidence>
<evidence type="ECO:0000256" key="8">
    <source>
        <dbReference type="ARBA" id="ARBA00023016"/>
    </source>
</evidence>
<dbReference type="Proteomes" id="UP000301475">
    <property type="component" value="Chromosome"/>
</dbReference>
<evidence type="ECO:0000256" key="13">
    <source>
        <dbReference type="RuleBase" id="RU003555"/>
    </source>
</evidence>
<dbReference type="InterPro" id="IPR020568">
    <property type="entry name" value="Ribosomal_Su5_D2-typ_SF"/>
</dbReference>
<gene>
    <name evidence="11 15" type="primary">radA</name>
    <name evidence="15" type="ORF">E5Z56_10525</name>
</gene>
<dbReference type="CDD" id="cd01121">
    <property type="entry name" value="RadA_SMS_N"/>
    <property type="match status" value="1"/>
</dbReference>
<dbReference type="InterPro" id="IPR014721">
    <property type="entry name" value="Ribsml_uS5_D2-typ_fold_subgr"/>
</dbReference>
<evidence type="ECO:0000256" key="3">
    <source>
        <dbReference type="ARBA" id="ARBA00022763"/>
    </source>
</evidence>
<evidence type="ECO:0000256" key="1">
    <source>
        <dbReference type="ARBA" id="ARBA00022723"/>
    </source>
</evidence>
<name>A0A4P8XYC4_9FIRM</name>
<reference evidence="15 16" key="1">
    <citation type="submission" date="2019-04" db="EMBL/GenBank/DDBJ databases">
        <authorList>
            <person name="Embree M."/>
            <person name="Gaffney J.R."/>
        </authorList>
    </citation>
    <scope>NUCLEOTIDE SEQUENCE [LARGE SCALE GENOMIC DNA]</scope>
    <source>
        <strain evidence="15 16">JE7A12</strain>
    </source>
</reference>
<accession>A0A4P8XYC4</accession>
<evidence type="ECO:0000256" key="9">
    <source>
        <dbReference type="ARBA" id="ARBA00023125"/>
    </source>
</evidence>
<dbReference type="Gene3D" id="3.30.230.10">
    <property type="match status" value="1"/>
</dbReference>
<dbReference type="AlphaFoldDB" id="A0A4P8XYC4"/>
<comment type="function">
    <text evidence="11">Plays a role in repairing double-strand DNA breaks, probably involving stabilizing or processing branched DNA or blocked replication forks.</text>
</comment>
<dbReference type="InterPro" id="IPR003593">
    <property type="entry name" value="AAA+_ATPase"/>
</dbReference>
<dbReference type="GO" id="GO:0008270">
    <property type="term" value="F:zinc ion binding"/>
    <property type="evidence" value="ECO:0007669"/>
    <property type="project" value="UniProtKB-KW"/>
</dbReference>
<dbReference type="EMBL" id="CP039381">
    <property type="protein sequence ID" value="QCT07762.1"/>
    <property type="molecule type" value="Genomic_DNA"/>
</dbReference>
<dbReference type="GO" id="GO:0016787">
    <property type="term" value="F:hydrolase activity"/>
    <property type="evidence" value="ECO:0007669"/>
    <property type="project" value="UniProtKB-KW"/>
</dbReference>
<keyword evidence="2 11" id="KW-0547">Nucleotide-binding</keyword>